<keyword evidence="7" id="KW-1185">Reference proteome</keyword>
<dbReference type="InterPro" id="IPR004090">
    <property type="entry name" value="Chemotax_Me-accpt_rcpt"/>
</dbReference>
<dbReference type="InterPro" id="IPR004089">
    <property type="entry name" value="MCPsignal_dom"/>
</dbReference>
<comment type="subcellular location">
    <subcellularLocation>
        <location evidence="1">Cell membrane</location>
    </subcellularLocation>
</comment>
<dbReference type="AlphaFoldDB" id="A0A0U5AYD0"/>
<dbReference type="Proteomes" id="UP000217696">
    <property type="component" value="Chromosome"/>
</dbReference>
<evidence type="ECO:0000313" key="6">
    <source>
        <dbReference type="EMBL" id="BAU28737.1"/>
    </source>
</evidence>
<proteinExistence type="inferred from homology"/>
<dbReference type="FunFam" id="1.10.287.950:FF:000001">
    <property type="entry name" value="Methyl-accepting chemotaxis sensory transducer"/>
    <property type="match status" value="1"/>
</dbReference>
<keyword evidence="2" id="KW-1003">Cell membrane</keyword>
<accession>A0A0U5AYD0</accession>
<dbReference type="PANTHER" id="PTHR32089:SF112">
    <property type="entry name" value="LYSOZYME-LIKE PROTEIN-RELATED"/>
    <property type="match status" value="1"/>
</dbReference>
<keyword evidence="3" id="KW-0472">Membrane</keyword>
<dbReference type="Pfam" id="PF00672">
    <property type="entry name" value="HAMP"/>
    <property type="match status" value="1"/>
</dbReference>
<evidence type="ECO:0000256" key="2">
    <source>
        <dbReference type="ARBA" id="ARBA00022475"/>
    </source>
</evidence>
<comment type="similarity">
    <text evidence="5">Belongs to the methyl-accepting chemotaxis (MCP) protein family.</text>
</comment>
<dbReference type="PROSITE" id="PS50885">
    <property type="entry name" value="HAMP"/>
    <property type="match status" value="1"/>
</dbReference>
<dbReference type="Pfam" id="PF00015">
    <property type="entry name" value="MCPsignal"/>
    <property type="match status" value="1"/>
</dbReference>
<dbReference type="SMART" id="SM00283">
    <property type="entry name" value="MA"/>
    <property type="match status" value="1"/>
</dbReference>
<dbReference type="RefSeq" id="WP_146226585.1">
    <property type="nucleotide sequence ID" value="NZ_AP017312.1"/>
</dbReference>
<dbReference type="PROSITE" id="PS50111">
    <property type="entry name" value="CHEMOTAXIS_TRANSDUC_2"/>
    <property type="match status" value="1"/>
</dbReference>
<evidence type="ECO:0000313" key="7">
    <source>
        <dbReference type="Proteomes" id="UP000217696"/>
    </source>
</evidence>
<dbReference type="GO" id="GO:0004888">
    <property type="term" value="F:transmembrane signaling receptor activity"/>
    <property type="evidence" value="ECO:0007669"/>
    <property type="project" value="InterPro"/>
</dbReference>
<keyword evidence="4" id="KW-0807">Transducer</keyword>
<evidence type="ECO:0000256" key="5">
    <source>
        <dbReference type="ARBA" id="ARBA00029447"/>
    </source>
</evidence>
<dbReference type="GO" id="GO:0006935">
    <property type="term" value="P:chemotaxis"/>
    <property type="evidence" value="ECO:0007669"/>
    <property type="project" value="InterPro"/>
</dbReference>
<dbReference type="GO" id="GO:0007165">
    <property type="term" value="P:signal transduction"/>
    <property type="evidence" value="ECO:0007669"/>
    <property type="project" value="UniProtKB-KW"/>
</dbReference>
<organism evidence="6 7">
    <name type="scientific">Aneurinibacillus soli</name>
    <dbReference type="NCBI Taxonomy" id="1500254"/>
    <lineage>
        <taxon>Bacteria</taxon>
        <taxon>Bacillati</taxon>
        <taxon>Bacillota</taxon>
        <taxon>Bacilli</taxon>
        <taxon>Bacillales</taxon>
        <taxon>Paenibacillaceae</taxon>
        <taxon>Aneurinibacillus group</taxon>
        <taxon>Aneurinibacillus</taxon>
    </lineage>
</organism>
<protein>
    <submittedName>
        <fullName evidence="6">Methyl-accepting chemotaxis protein McpA</fullName>
    </submittedName>
</protein>
<dbReference type="OrthoDB" id="358716at2"/>
<dbReference type="CDD" id="cd11386">
    <property type="entry name" value="MCP_signal"/>
    <property type="match status" value="1"/>
</dbReference>
<sequence length="564" mass="61771">MRISSVLKIKGALFLILSLLTVGSVYYLDASVETMELATKRQAEFKQLGIDLATASDYLTNEARYYVQFGDKKHLDNYWKEVNETKTRDRVITRLKELNAPQEELDLLAKAKQNSDVLIDTEDRAMKAVEAKNFEAARHLMFDETYDANKKLITDPINEFQKKMNSRAEQEAQSAKERVGWFLLVTNVMIGLMVIVIMSMLVLLYRKIKPLSDVATKMQELANSEADLTVRLSYTGKDEVGQIVRSFNTMLSGLQGLIRQVVVTTEQAASACGTLATQAQKTEQASQHISGTVQEVAAGSDSQLQGAEETARAMEEIAAGVQRIAESSSLVSEAAIHTTKGARDGNHTIQKVVTQIGSIHNSVSHSASVVQKLGERSAQIGQIVEVITDIANQTNLLALNAAIEAARAGEHGKGFAVVADEVRKLAEQSKVSAEQISNLIQEIKTNTIQAVETMQKGTEDVEEGMIIVQQSGEAFEHILHSIEQVAGQIQEVSAASEEISASTEEVSAAVEDGARVSKEAADHSRQVAALSMEQMEMIQDVSSSLQQLEEIAQNLHGMVYKFKI</sequence>
<dbReference type="PANTHER" id="PTHR32089">
    <property type="entry name" value="METHYL-ACCEPTING CHEMOTAXIS PROTEIN MCPB"/>
    <property type="match status" value="1"/>
</dbReference>
<dbReference type="GO" id="GO:0005886">
    <property type="term" value="C:plasma membrane"/>
    <property type="evidence" value="ECO:0007669"/>
    <property type="project" value="UniProtKB-SubCell"/>
</dbReference>
<dbReference type="EMBL" id="AP017312">
    <property type="protein sequence ID" value="BAU28737.1"/>
    <property type="molecule type" value="Genomic_DNA"/>
</dbReference>
<dbReference type="CDD" id="cd06225">
    <property type="entry name" value="HAMP"/>
    <property type="match status" value="1"/>
</dbReference>
<dbReference type="PRINTS" id="PR00260">
    <property type="entry name" value="CHEMTRNSDUCR"/>
</dbReference>
<dbReference type="KEGG" id="asoc:CB4_02912"/>
<reference evidence="6 7" key="1">
    <citation type="submission" date="2015-12" db="EMBL/GenBank/DDBJ databases">
        <title>Genome sequence of Aneurinibacillus soli.</title>
        <authorList>
            <person name="Lee J.S."/>
            <person name="Lee K.C."/>
            <person name="Kim K.K."/>
            <person name="Lee B.W."/>
        </authorList>
    </citation>
    <scope>NUCLEOTIDE SEQUENCE [LARGE SCALE GENOMIC DNA]</scope>
    <source>
        <strain evidence="6 7">CB4</strain>
    </source>
</reference>
<evidence type="ECO:0000256" key="3">
    <source>
        <dbReference type="ARBA" id="ARBA00023136"/>
    </source>
</evidence>
<dbReference type="InterPro" id="IPR003660">
    <property type="entry name" value="HAMP_dom"/>
</dbReference>
<evidence type="ECO:0000256" key="4">
    <source>
        <dbReference type="ARBA" id="ARBA00023224"/>
    </source>
</evidence>
<dbReference type="Gene3D" id="6.10.340.10">
    <property type="match status" value="1"/>
</dbReference>
<dbReference type="SUPFAM" id="SSF58104">
    <property type="entry name" value="Methyl-accepting chemotaxis protein (MCP) signaling domain"/>
    <property type="match status" value="1"/>
</dbReference>
<dbReference type="Gene3D" id="1.10.287.950">
    <property type="entry name" value="Methyl-accepting chemotaxis protein"/>
    <property type="match status" value="1"/>
</dbReference>
<evidence type="ECO:0000256" key="1">
    <source>
        <dbReference type="ARBA" id="ARBA00004236"/>
    </source>
</evidence>
<name>A0A0U5AYD0_9BACL</name>
<dbReference type="SMART" id="SM00304">
    <property type="entry name" value="HAMP"/>
    <property type="match status" value="1"/>
</dbReference>
<gene>
    <name evidence="6" type="primary">mcpA_9</name>
    <name evidence="6" type="ORF">CB4_02912</name>
</gene>